<proteinExistence type="inferred from homology"/>
<name>S8ARU2_PENO1</name>
<dbReference type="Proteomes" id="UP000019376">
    <property type="component" value="Unassembled WGS sequence"/>
</dbReference>
<gene>
    <name evidence="4" type="ORF">PDE_03684</name>
</gene>
<evidence type="ECO:0000256" key="2">
    <source>
        <dbReference type="ARBA" id="ARBA00022980"/>
    </source>
</evidence>
<dbReference type="EMBL" id="KB644411">
    <property type="protein sequence ID" value="EPS28738.1"/>
    <property type="molecule type" value="Genomic_DNA"/>
</dbReference>
<dbReference type="Pfam" id="PF00468">
    <property type="entry name" value="Ribosomal_L34"/>
    <property type="match status" value="1"/>
</dbReference>
<dbReference type="PhylomeDB" id="S8ARU2"/>
<evidence type="ECO:0000313" key="5">
    <source>
        <dbReference type="Proteomes" id="UP000019376"/>
    </source>
</evidence>
<dbReference type="Gene3D" id="1.10.287.3980">
    <property type="match status" value="1"/>
</dbReference>
<dbReference type="OrthoDB" id="431691at2759"/>
<reference evidence="4 5" key="1">
    <citation type="journal article" date="2013" name="PLoS ONE">
        <title>Genomic and secretomic analyses reveal unique features of the lignocellulolytic enzyme system of Penicillium decumbens.</title>
        <authorList>
            <person name="Liu G."/>
            <person name="Zhang L."/>
            <person name="Wei X."/>
            <person name="Zou G."/>
            <person name="Qin Y."/>
            <person name="Ma L."/>
            <person name="Li J."/>
            <person name="Zheng H."/>
            <person name="Wang S."/>
            <person name="Wang C."/>
            <person name="Xun L."/>
            <person name="Zhao G.-P."/>
            <person name="Zhou Z."/>
            <person name="Qu Y."/>
        </authorList>
    </citation>
    <scope>NUCLEOTIDE SEQUENCE [LARGE SCALE GENOMIC DNA]</scope>
    <source>
        <strain evidence="5">114-2 / CGMCC 5302</strain>
    </source>
</reference>
<dbReference type="InterPro" id="IPR000271">
    <property type="entry name" value="Ribosomal_bL34"/>
</dbReference>
<dbReference type="PANTHER" id="PTHR14503">
    <property type="entry name" value="MITOCHONDRIAL RIBOSOMAL PROTEIN 34 FAMILY MEMBER"/>
    <property type="match status" value="1"/>
</dbReference>
<evidence type="ECO:0008006" key="6">
    <source>
        <dbReference type="Google" id="ProtNLM"/>
    </source>
</evidence>
<dbReference type="AlphaFoldDB" id="S8ARU2"/>
<dbReference type="GO" id="GO:0003735">
    <property type="term" value="F:structural constituent of ribosome"/>
    <property type="evidence" value="ECO:0007669"/>
    <property type="project" value="InterPro"/>
</dbReference>
<dbReference type="GO" id="GO:0006412">
    <property type="term" value="P:translation"/>
    <property type="evidence" value="ECO:0007669"/>
    <property type="project" value="InterPro"/>
</dbReference>
<sequence>MFCIRCRALPSIQSAASATRMPTTRISQLTPRTLTTPAVSPSARFFSSTLLSTPTRALVSNQPLFSRAPSATTSSLPSIFSLLPPQTRAFSATAALGVKRNTFRPSRRVQKRRSGFLARNTSRKGRLVITRRRLKGRRAMSW</sequence>
<dbReference type="GO" id="GO:0005762">
    <property type="term" value="C:mitochondrial large ribosomal subunit"/>
    <property type="evidence" value="ECO:0007669"/>
    <property type="project" value="TreeGrafter"/>
</dbReference>
<accession>S8ARU2</accession>
<dbReference type="eggNOG" id="KOG4612">
    <property type="taxonomic scope" value="Eukaryota"/>
</dbReference>
<evidence type="ECO:0000256" key="3">
    <source>
        <dbReference type="ARBA" id="ARBA00023274"/>
    </source>
</evidence>
<dbReference type="NCBIfam" id="TIGR01030">
    <property type="entry name" value="rpmH_bact"/>
    <property type="match status" value="1"/>
</dbReference>
<keyword evidence="3" id="KW-0687">Ribonucleoprotein</keyword>
<dbReference type="STRING" id="933388.S8ARU2"/>
<evidence type="ECO:0000313" key="4">
    <source>
        <dbReference type="EMBL" id="EPS28738.1"/>
    </source>
</evidence>
<keyword evidence="5" id="KW-1185">Reference proteome</keyword>
<protein>
    <recommendedName>
        <fullName evidence="6">Ribosomal protein L34</fullName>
    </recommendedName>
</protein>
<organism evidence="4 5">
    <name type="scientific">Penicillium oxalicum (strain 114-2 / CGMCC 5302)</name>
    <name type="common">Penicillium decumbens</name>
    <dbReference type="NCBI Taxonomy" id="933388"/>
    <lineage>
        <taxon>Eukaryota</taxon>
        <taxon>Fungi</taxon>
        <taxon>Dikarya</taxon>
        <taxon>Ascomycota</taxon>
        <taxon>Pezizomycotina</taxon>
        <taxon>Eurotiomycetes</taxon>
        <taxon>Eurotiomycetidae</taxon>
        <taxon>Eurotiales</taxon>
        <taxon>Aspergillaceae</taxon>
        <taxon>Penicillium</taxon>
    </lineage>
</organism>
<evidence type="ECO:0000256" key="1">
    <source>
        <dbReference type="ARBA" id="ARBA00010111"/>
    </source>
</evidence>
<keyword evidence="2" id="KW-0689">Ribosomal protein</keyword>
<dbReference type="HOGENOM" id="CLU_129938_0_0_1"/>
<comment type="similarity">
    <text evidence="1">Belongs to the bacterial ribosomal protein bL34 family.</text>
</comment>
<dbReference type="PANTHER" id="PTHR14503:SF4">
    <property type="entry name" value="LARGE RIBOSOMAL SUBUNIT PROTEIN BL34M"/>
    <property type="match status" value="1"/>
</dbReference>